<dbReference type="PRINTS" id="PR00344">
    <property type="entry name" value="BCTRLSENSOR"/>
</dbReference>
<feature type="domain" description="Histidine kinase" evidence="12">
    <location>
        <begin position="248"/>
        <end position="470"/>
    </location>
</feature>
<keyword evidence="9" id="KW-0902">Two-component regulatory system</keyword>
<evidence type="ECO:0000256" key="9">
    <source>
        <dbReference type="ARBA" id="ARBA00023012"/>
    </source>
</evidence>
<evidence type="ECO:0000256" key="8">
    <source>
        <dbReference type="ARBA" id="ARBA00022840"/>
    </source>
</evidence>
<evidence type="ECO:0000256" key="11">
    <source>
        <dbReference type="SAM" id="Phobius"/>
    </source>
</evidence>
<dbReference type="KEGG" id="erw:ERWE_CDS_02140"/>
<evidence type="ECO:0000313" key="13">
    <source>
        <dbReference type="EMBL" id="CAI26708.1"/>
    </source>
</evidence>
<dbReference type="AlphaFoldDB" id="A0A0H3M0M6"/>
<sequence length="477" mass="54052">MIQLGLCMKSLRILLLICLLITLFSAIGYTHVYLKNDYLYEVSKEINVNIKAILVNSVINKYAQLLAKAPSHVGTNAYYMDLLIRLRAEFLKALDGVEDFHVILYNVDGNVIFSNKSSDEISEQDLLLRSSDMNSLLRGEYIDHKVKSSANVVSIFPIFPLGDKSHHPLMFLKIIKNSENLSSFIVDFYTIFLVIVVLIIIIFVVVTWCIYYRNTRMLSKQYDVNLKLKEAKEMAEQENISKSQFLANVSHELRTPLNSIIGFSEMIKSESLGPIENSDYKEYINDIHSSGVHLLSLINDILDFSKAEANKLVIEFIKFDLGKIVSSCFNMMIPRAEQAKVHLEKVLPSDKVVMVADPKRIKQVIINLLSNSIKFTPENGTVKLVVRYNLEDKLIIIEITDTGIGIAQQDLYKVMSVFGQVDSKHSRKYEGTGLGLPLSKKLVELMNGIFKIKSEPNSGTVITLTFPYTEDLKEQGF</sequence>
<dbReference type="InterPro" id="IPR036890">
    <property type="entry name" value="HATPase_C_sf"/>
</dbReference>
<dbReference type="InterPro" id="IPR005467">
    <property type="entry name" value="His_kinase_dom"/>
</dbReference>
<dbReference type="RefSeq" id="WP_011154898.1">
    <property type="nucleotide sequence ID" value="NC_005295.2"/>
</dbReference>
<feature type="transmembrane region" description="Helical" evidence="11">
    <location>
        <begin position="188"/>
        <end position="211"/>
    </location>
</feature>
<dbReference type="InterPro" id="IPR003661">
    <property type="entry name" value="HisK_dim/P_dom"/>
</dbReference>
<keyword evidence="10 11" id="KW-0472">Membrane</keyword>
<keyword evidence="4" id="KW-0597">Phosphoprotein</keyword>
<dbReference type="CDD" id="cd00082">
    <property type="entry name" value="HisKA"/>
    <property type="match status" value="1"/>
</dbReference>
<keyword evidence="6" id="KW-0547">Nucleotide-binding</keyword>
<evidence type="ECO:0000256" key="7">
    <source>
        <dbReference type="ARBA" id="ARBA00022777"/>
    </source>
</evidence>
<evidence type="ECO:0000256" key="10">
    <source>
        <dbReference type="ARBA" id="ARBA00023136"/>
    </source>
</evidence>
<comment type="catalytic activity">
    <reaction evidence="1">
        <text>ATP + protein L-histidine = ADP + protein N-phospho-L-histidine.</text>
        <dbReference type="EC" id="2.7.13.3"/>
    </reaction>
</comment>
<dbReference type="Pfam" id="PF00512">
    <property type="entry name" value="HisKA"/>
    <property type="match status" value="1"/>
</dbReference>
<dbReference type="GeneID" id="33057564"/>
<dbReference type="SUPFAM" id="SSF47384">
    <property type="entry name" value="Homodimeric domain of signal transducing histidine kinase"/>
    <property type="match status" value="1"/>
</dbReference>
<keyword evidence="7" id="KW-0418">Kinase</keyword>
<dbReference type="PROSITE" id="PS50109">
    <property type="entry name" value="HIS_KIN"/>
    <property type="match status" value="1"/>
</dbReference>
<dbReference type="SUPFAM" id="SSF55874">
    <property type="entry name" value="ATPase domain of HSP90 chaperone/DNA topoisomerase II/histidine kinase"/>
    <property type="match status" value="1"/>
</dbReference>
<evidence type="ECO:0000256" key="2">
    <source>
        <dbReference type="ARBA" id="ARBA00004370"/>
    </source>
</evidence>
<evidence type="ECO:0000256" key="3">
    <source>
        <dbReference type="ARBA" id="ARBA00012438"/>
    </source>
</evidence>
<dbReference type="eggNOG" id="COG2205">
    <property type="taxonomic scope" value="Bacteria"/>
</dbReference>
<dbReference type="HOGENOM" id="CLU_040413_0_0_5"/>
<keyword evidence="14" id="KW-1185">Reference proteome</keyword>
<dbReference type="EMBL" id="CR925678">
    <property type="protein sequence ID" value="CAI26708.1"/>
    <property type="molecule type" value="Genomic_DNA"/>
</dbReference>
<proteinExistence type="predicted"/>
<comment type="subcellular location">
    <subcellularLocation>
        <location evidence="2">Membrane</location>
    </subcellularLocation>
</comment>
<dbReference type="Proteomes" id="UP000001021">
    <property type="component" value="Chromosome"/>
</dbReference>
<dbReference type="PANTHER" id="PTHR43711:SF26">
    <property type="entry name" value="SENSOR HISTIDINE KINASE RCSC"/>
    <property type="match status" value="1"/>
</dbReference>
<keyword evidence="11" id="KW-0812">Transmembrane</keyword>
<dbReference type="GO" id="GO:0000155">
    <property type="term" value="F:phosphorelay sensor kinase activity"/>
    <property type="evidence" value="ECO:0007669"/>
    <property type="project" value="InterPro"/>
</dbReference>
<keyword evidence="5" id="KW-0808">Transferase</keyword>
<dbReference type="InterPro" id="IPR036097">
    <property type="entry name" value="HisK_dim/P_sf"/>
</dbReference>
<organism evidence="13 14">
    <name type="scientific">Ehrlichia ruminantium (strain Welgevonden)</name>
    <dbReference type="NCBI Taxonomy" id="254945"/>
    <lineage>
        <taxon>Bacteria</taxon>
        <taxon>Pseudomonadati</taxon>
        <taxon>Pseudomonadota</taxon>
        <taxon>Alphaproteobacteria</taxon>
        <taxon>Rickettsiales</taxon>
        <taxon>Anaplasmataceae</taxon>
        <taxon>Ehrlichia</taxon>
    </lineage>
</organism>
<keyword evidence="11" id="KW-1133">Transmembrane helix</keyword>
<dbReference type="InterPro" id="IPR050736">
    <property type="entry name" value="Sensor_HK_Regulatory"/>
</dbReference>
<reference evidence="13 14" key="1">
    <citation type="journal article" date="2006" name="J. Bacteriol.">
        <title>Comparative genomic analysis of three strains of Ehrlichia ruminantium reveals an active process of genome size plasticity.</title>
        <authorList>
            <person name="Frutos R."/>
            <person name="Viari A."/>
            <person name="Ferraz C."/>
            <person name="Morgat A."/>
            <person name="Eychenie S."/>
            <person name="Kandassami Y."/>
            <person name="Chantal I."/>
            <person name="Bensaid A."/>
            <person name="Coissac E."/>
            <person name="Vachiery N."/>
            <person name="Demaille J."/>
            <person name="Martinez D."/>
        </authorList>
    </citation>
    <scope>NUCLEOTIDE SEQUENCE [LARGE SCALE GENOMIC DNA]</scope>
    <source>
        <strain evidence="13 14">Welgevonden</strain>
    </source>
</reference>
<dbReference type="GO" id="GO:0005524">
    <property type="term" value="F:ATP binding"/>
    <property type="evidence" value="ECO:0007669"/>
    <property type="project" value="UniProtKB-KW"/>
</dbReference>
<dbReference type="GO" id="GO:0016020">
    <property type="term" value="C:membrane"/>
    <property type="evidence" value="ECO:0007669"/>
    <property type="project" value="UniProtKB-SubCell"/>
</dbReference>
<dbReference type="Gene3D" id="1.10.287.130">
    <property type="match status" value="1"/>
</dbReference>
<evidence type="ECO:0000313" key="14">
    <source>
        <dbReference type="Proteomes" id="UP000001021"/>
    </source>
</evidence>
<dbReference type="SMART" id="SM00387">
    <property type="entry name" value="HATPase_c"/>
    <property type="match status" value="1"/>
</dbReference>
<dbReference type="InterPro" id="IPR004358">
    <property type="entry name" value="Sig_transdc_His_kin-like_C"/>
</dbReference>
<evidence type="ECO:0000256" key="4">
    <source>
        <dbReference type="ARBA" id="ARBA00022553"/>
    </source>
</evidence>
<evidence type="ECO:0000256" key="6">
    <source>
        <dbReference type="ARBA" id="ARBA00022741"/>
    </source>
</evidence>
<keyword evidence="8" id="KW-0067">ATP-binding</keyword>
<evidence type="ECO:0000259" key="12">
    <source>
        <dbReference type="PROSITE" id="PS50109"/>
    </source>
</evidence>
<accession>A0A0H3M0M6</accession>
<dbReference type="FunFam" id="3.30.565.10:FF:000006">
    <property type="entry name" value="Sensor histidine kinase WalK"/>
    <property type="match status" value="1"/>
</dbReference>
<dbReference type="FunFam" id="1.10.287.130:FF:000038">
    <property type="entry name" value="Sensory transduction histidine kinase"/>
    <property type="match status" value="1"/>
</dbReference>
<evidence type="ECO:0000256" key="1">
    <source>
        <dbReference type="ARBA" id="ARBA00000085"/>
    </source>
</evidence>
<name>A0A0H3M0M6_EHRRW</name>
<dbReference type="InterPro" id="IPR003594">
    <property type="entry name" value="HATPase_dom"/>
</dbReference>
<dbReference type="CDD" id="cd16922">
    <property type="entry name" value="HATPase_EvgS-ArcB-TorS-like"/>
    <property type="match status" value="1"/>
</dbReference>
<evidence type="ECO:0000256" key="5">
    <source>
        <dbReference type="ARBA" id="ARBA00022679"/>
    </source>
</evidence>
<gene>
    <name evidence="13" type="ordered locus">ERWE_CDS_02140</name>
</gene>
<dbReference type="Pfam" id="PF02518">
    <property type="entry name" value="HATPase_c"/>
    <property type="match status" value="1"/>
</dbReference>
<dbReference type="PANTHER" id="PTHR43711">
    <property type="entry name" value="TWO-COMPONENT HISTIDINE KINASE"/>
    <property type="match status" value="1"/>
</dbReference>
<dbReference type="Gene3D" id="3.30.565.10">
    <property type="entry name" value="Histidine kinase-like ATPase, C-terminal domain"/>
    <property type="match status" value="1"/>
</dbReference>
<dbReference type="KEGG" id="eru:Erum2120"/>
<dbReference type="EC" id="2.7.13.3" evidence="3"/>
<protein>
    <recommendedName>
        <fullName evidence="3">histidine kinase</fullName>
        <ecNumber evidence="3">2.7.13.3</ecNumber>
    </recommendedName>
</protein>
<dbReference type="SMART" id="SM00388">
    <property type="entry name" value="HisKA"/>
    <property type="match status" value="1"/>
</dbReference>